<dbReference type="OrthoDB" id="7666987at2"/>
<name>A0A1E3LVC1_9SPHN</name>
<dbReference type="Proteomes" id="UP000094487">
    <property type="component" value="Unassembled WGS sequence"/>
</dbReference>
<dbReference type="AlphaFoldDB" id="A0A1E3LVC1"/>
<keyword evidence="2" id="KW-1185">Reference proteome</keyword>
<dbReference type="Pfam" id="PF10094">
    <property type="entry name" value="DUF2332"/>
    <property type="match status" value="1"/>
</dbReference>
<dbReference type="EMBL" id="MDDS01000037">
    <property type="protein sequence ID" value="ODP37105.1"/>
    <property type="molecule type" value="Genomic_DNA"/>
</dbReference>
<evidence type="ECO:0000313" key="2">
    <source>
        <dbReference type="Proteomes" id="UP000094487"/>
    </source>
</evidence>
<evidence type="ECO:0000313" key="1">
    <source>
        <dbReference type="EMBL" id="ODP37105.1"/>
    </source>
</evidence>
<evidence type="ECO:0008006" key="3">
    <source>
        <dbReference type="Google" id="ProtNLM"/>
    </source>
</evidence>
<accession>A0A1E3LVC1</accession>
<proteinExistence type="predicted"/>
<dbReference type="InterPro" id="IPR011200">
    <property type="entry name" value="UCP012608"/>
</dbReference>
<organism evidence="1 2">
    <name type="scientific">Sphingomonas turrisvirgatae</name>
    <dbReference type="NCBI Taxonomy" id="1888892"/>
    <lineage>
        <taxon>Bacteria</taxon>
        <taxon>Pseudomonadati</taxon>
        <taxon>Pseudomonadota</taxon>
        <taxon>Alphaproteobacteria</taxon>
        <taxon>Sphingomonadales</taxon>
        <taxon>Sphingomonadaceae</taxon>
        <taxon>Sphingomonas</taxon>
    </lineage>
</organism>
<gene>
    <name evidence="1" type="ORF">BFL28_18860</name>
</gene>
<comment type="caution">
    <text evidence="1">The sequence shown here is derived from an EMBL/GenBank/DDBJ whole genome shotgun (WGS) entry which is preliminary data.</text>
</comment>
<dbReference type="STRING" id="1888892.BFL28_18860"/>
<protein>
    <recommendedName>
        <fullName evidence="3">DUF2332 domain-containing protein</fullName>
    </recommendedName>
</protein>
<sequence length="357" mass="38224">MTDLMASDDVRGAFANQIAYCRANEAPLTARVVEAVLANIDAPGAFVAALRDWPGKPVADALPLRAAGALHALHLSGAEPTLAPLYAQDSAAFADAEALVGTAIARHDAALLPWLDGPPQTNEAGRSASYAAALAWLVAHGLSPRFEGIEIGSSAGINLMMDRYRYVLGGVAMGAAEPAMTIEPAWRGPPPPHASWTIETMRGCDVEPLDLTDAGQLMRLRAYVWPEHRVRFERLERAAQAARERAPDLVRADAAEFVAEALARPQAAGTTRVLMHSIVWQYLGAERQAAITETMEAAGGAATPDRPLAWIALETNRATFQHELTVRHWSGRGREDGAPVMLAHAHAHGAWVEWLGA</sequence>
<reference evidence="1 2" key="1">
    <citation type="submission" date="2016-08" db="EMBL/GenBank/DDBJ databases">
        <title>Draft genome of the agarase producing Sphingomonas sp. MCT13.</title>
        <authorList>
            <person name="D'Andrea M.M."/>
            <person name="Rossolini G.M."/>
            <person name="Thaller M.C."/>
        </authorList>
    </citation>
    <scope>NUCLEOTIDE SEQUENCE [LARGE SCALE GENOMIC DNA]</scope>
    <source>
        <strain evidence="1 2">MCT13</strain>
    </source>
</reference>
<dbReference type="PIRSF" id="PIRSF012608">
    <property type="entry name" value="UCP012608"/>
    <property type="match status" value="1"/>
</dbReference>